<organism evidence="2 3">
    <name type="scientific">Demequina lutea</name>
    <dbReference type="NCBI Taxonomy" id="431489"/>
    <lineage>
        <taxon>Bacteria</taxon>
        <taxon>Bacillati</taxon>
        <taxon>Actinomycetota</taxon>
        <taxon>Actinomycetes</taxon>
        <taxon>Micrococcales</taxon>
        <taxon>Demequinaceae</taxon>
        <taxon>Demequina</taxon>
    </lineage>
</organism>
<dbReference type="RefSeq" id="WP_152649608.1">
    <property type="nucleotide sequence ID" value="NZ_BBRC01000013.1"/>
</dbReference>
<keyword evidence="1" id="KW-0812">Transmembrane</keyword>
<evidence type="ECO:0000313" key="3">
    <source>
        <dbReference type="Proteomes" id="UP000547973"/>
    </source>
</evidence>
<dbReference type="EMBL" id="JACBZO010000001">
    <property type="protein sequence ID" value="NYI41904.1"/>
    <property type="molecule type" value="Genomic_DNA"/>
</dbReference>
<proteinExistence type="predicted"/>
<keyword evidence="3" id="KW-1185">Reference proteome</keyword>
<evidence type="ECO:0000313" key="2">
    <source>
        <dbReference type="EMBL" id="NYI41904.1"/>
    </source>
</evidence>
<dbReference type="AlphaFoldDB" id="A0A7Y9ZAP0"/>
<evidence type="ECO:0000256" key="1">
    <source>
        <dbReference type="SAM" id="Phobius"/>
    </source>
</evidence>
<accession>A0A7Y9ZAP0</accession>
<keyword evidence="1" id="KW-1133">Transmembrane helix</keyword>
<keyword evidence="1" id="KW-0472">Membrane</keyword>
<name>A0A7Y9ZAP0_9MICO</name>
<gene>
    <name evidence="2" type="ORF">BKA03_002023</name>
</gene>
<comment type="caution">
    <text evidence="2">The sequence shown here is derived from an EMBL/GenBank/DDBJ whole genome shotgun (WGS) entry which is preliminary data.</text>
</comment>
<dbReference type="Proteomes" id="UP000547973">
    <property type="component" value="Unassembled WGS sequence"/>
</dbReference>
<sequence length="74" mass="7393">MPSDIIASGDMVGASDIIASGDVVAPEGIMASWLMVGSEDDDALVFPQPARRVAAITAIAGSASALVVFMVGLS</sequence>
<protein>
    <submittedName>
        <fullName evidence="2">Uncharacterized protein</fullName>
    </submittedName>
</protein>
<reference evidence="2 3" key="1">
    <citation type="submission" date="2020-07" db="EMBL/GenBank/DDBJ databases">
        <title>Sequencing the genomes of 1000 actinobacteria strains.</title>
        <authorList>
            <person name="Klenk H.-P."/>
        </authorList>
    </citation>
    <scope>NUCLEOTIDE SEQUENCE [LARGE SCALE GENOMIC DNA]</scope>
    <source>
        <strain evidence="2 3">DSM 19970</strain>
    </source>
</reference>
<feature type="transmembrane region" description="Helical" evidence="1">
    <location>
        <begin position="53"/>
        <end position="73"/>
    </location>
</feature>